<keyword evidence="3" id="KW-1185">Reference proteome</keyword>
<feature type="region of interest" description="Disordered" evidence="1">
    <location>
        <begin position="1"/>
        <end position="52"/>
    </location>
</feature>
<feature type="compositionally biased region" description="Low complexity" evidence="1">
    <location>
        <begin position="29"/>
        <end position="45"/>
    </location>
</feature>
<sequence>MSSSPALVTPSKADKRKRRSSTSEPEDSPIPSSKKAKSPVKATPTLSPEEQEAYREYAEYQATWVDRSDIEQMLTPVDQGNRTDWSVWIFNNQCKPNTRFPPTLEEIHRTEAKDFYELRQDELDTLPHKTFQTRYDPNKPGWAYCHFDVLRLVYRKEAMCAGVHREEGYDPSQLLRRGKALYIKRRKKMAKTTRLPKSPKVWRKSCG</sequence>
<name>A0A6A6UFP8_9PEZI</name>
<dbReference type="EMBL" id="MU004233">
    <property type="protein sequence ID" value="KAF2671109.1"/>
    <property type="molecule type" value="Genomic_DNA"/>
</dbReference>
<evidence type="ECO:0000256" key="1">
    <source>
        <dbReference type="SAM" id="MobiDB-lite"/>
    </source>
</evidence>
<dbReference type="AlphaFoldDB" id="A0A6A6UFP8"/>
<evidence type="ECO:0000313" key="3">
    <source>
        <dbReference type="Proteomes" id="UP000799302"/>
    </source>
</evidence>
<organism evidence="2 3">
    <name type="scientific">Microthyrium microscopicum</name>
    <dbReference type="NCBI Taxonomy" id="703497"/>
    <lineage>
        <taxon>Eukaryota</taxon>
        <taxon>Fungi</taxon>
        <taxon>Dikarya</taxon>
        <taxon>Ascomycota</taxon>
        <taxon>Pezizomycotina</taxon>
        <taxon>Dothideomycetes</taxon>
        <taxon>Dothideomycetes incertae sedis</taxon>
        <taxon>Microthyriales</taxon>
        <taxon>Microthyriaceae</taxon>
        <taxon>Microthyrium</taxon>
    </lineage>
</organism>
<gene>
    <name evidence="2" type="ORF">BT63DRAFT_412179</name>
</gene>
<accession>A0A6A6UFP8</accession>
<reference evidence="2" key="1">
    <citation type="journal article" date="2020" name="Stud. Mycol.">
        <title>101 Dothideomycetes genomes: a test case for predicting lifestyles and emergence of pathogens.</title>
        <authorList>
            <person name="Haridas S."/>
            <person name="Albert R."/>
            <person name="Binder M."/>
            <person name="Bloem J."/>
            <person name="Labutti K."/>
            <person name="Salamov A."/>
            <person name="Andreopoulos B."/>
            <person name="Baker S."/>
            <person name="Barry K."/>
            <person name="Bills G."/>
            <person name="Bluhm B."/>
            <person name="Cannon C."/>
            <person name="Castanera R."/>
            <person name="Culley D."/>
            <person name="Daum C."/>
            <person name="Ezra D."/>
            <person name="Gonzalez J."/>
            <person name="Henrissat B."/>
            <person name="Kuo A."/>
            <person name="Liang C."/>
            <person name="Lipzen A."/>
            <person name="Lutzoni F."/>
            <person name="Magnuson J."/>
            <person name="Mondo S."/>
            <person name="Nolan M."/>
            <person name="Ohm R."/>
            <person name="Pangilinan J."/>
            <person name="Park H.-J."/>
            <person name="Ramirez L."/>
            <person name="Alfaro M."/>
            <person name="Sun H."/>
            <person name="Tritt A."/>
            <person name="Yoshinaga Y."/>
            <person name="Zwiers L.-H."/>
            <person name="Turgeon B."/>
            <person name="Goodwin S."/>
            <person name="Spatafora J."/>
            <person name="Crous P."/>
            <person name="Grigoriev I."/>
        </authorList>
    </citation>
    <scope>NUCLEOTIDE SEQUENCE</scope>
    <source>
        <strain evidence="2">CBS 115976</strain>
    </source>
</reference>
<dbReference type="OrthoDB" id="5190186at2759"/>
<evidence type="ECO:0000313" key="2">
    <source>
        <dbReference type="EMBL" id="KAF2671109.1"/>
    </source>
</evidence>
<dbReference type="Proteomes" id="UP000799302">
    <property type="component" value="Unassembled WGS sequence"/>
</dbReference>
<proteinExistence type="predicted"/>
<protein>
    <submittedName>
        <fullName evidence="2">Uncharacterized protein</fullName>
    </submittedName>
</protein>